<feature type="signal peptide" evidence="1">
    <location>
        <begin position="1"/>
        <end position="19"/>
    </location>
</feature>
<proteinExistence type="evidence at transcript level"/>
<evidence type="ECO:0000313" key="2">
    <source>
        <dbReference type="EMBL" id="LAA02591.1"/>
    </source>
</evidence>
<organism evidence="2">
    <name type="scientific">Parasteatoda tepidariorum</name>
    <name type="common">Common house spider</name>
    <name type="synonym">Achaearanea tepidariorum</name>
    <dbReference type="NCBI Taxonomy" id="114398"/>
    <lineage>
        <taxon>Eukaryota</taxon>
        <taxon>Metazoa</taxon>
        <taxon>Ecdysozoa</taxon>
        <taxon>Arthropoda</taxon>
        <taxon>Chelicerata</taxon>
        <taxon>Arachnida</taxon>
        <taxon>Araneae</taxon>
        <taxon>Araneomorphae</taxon>
        <taxon>Entelegynae</taxon>
        <taxon>Araneoidea</taxon>
        <taxon>Theridiidae</taxon>
        <taxon>Parasteatoda</taxon>
    </lineage>
</organism>
<accession>A0A2L2Y363</accession>
<dbReference type="EMBL" id="IAAA01004254">
    <property type="protein sequence ID" value="LAA02591.1"/>
    <property type="molecule type" value="mRNA"/>
</dbReference>
<reference evidence="2" key="1">
    <citation type="journal article" date="2016" name="Mol. Ecol. Resour.">
        <title>Evaluation of the impact of RNA preservation methods of spiders for de novo transcriptome assembly.</title>
        <authorList>
            <person name="Kono N."/>
            <person name="Nakamura H."/>
            <person name="Ito Y."/>
            <person name="Tomita M."/>
            <person name="Arakawa K."/>
        </authorList>
    </citation>
    <scope>NUCLEOTIDE SEQUENCE</scope>
    <source>
        <tissue evidence="2">Whole body</tissue>
    </source>
</reference>
<feature type="chain" id="PRO_5014999020" evidence="1">
    <location>
        <begin position="20"/>
        <end position="91"/>
    </location>
</feature>
<dbReference type="AlphaFoldDB" id="A0A2L2Y363"/>
<dbReference type="OrthoDB" id="6419576at2759"/>
<evidence type="ECO:0000256" key="1">
    <source>
        <dbReference type="SAM" id="SignalP"/>
    </source>
</evidence>
<name>A0A2L2Y363_PARTP</name>
<keyword evidence="1" id="KW-0732">Signal</keyword>
<protein>
    <submittedName>
        <fullName evidence="2">Uncharacterized protein</fullName>
    </submittedName>
</protein>
<sequence length="91" mass="10449">MKTLLIFSVLTVILYYSECDFISRFSDEDGNEVEHGTGADCVKTDVNEYLDQVFEKARNELPDPMRLPPRSTFVELNDGRLWGLSNITRLC</sequence>